<dbReference type="Pfam" id="PF01243">
    <property type="entry name" value="PNPOx_N"/>
    <property type="match status" value="1"/>
</dbReference>
<comment type="caution">
    <text evidence="3">The sequence shown here is derived from an EMBL/GenBank/DDBJ whole genome shotgun (WGS) entry which is preliminary data.</text>
</comment>
<dbReference type="EMBL" id="LSRE01000012">
    <property type="protein sequence ID" value="KXO98708.1"/>
    <property type="molecule type" value="Genomic_DNA"/>
</dbReference>
<accession>A0A137ZKK1</accession>
<organism evidence="3 4">
    <name type="scientific">Tsukamurella pseudospumae</name>
    <dbReference type="NCBI Taxonomy" id="239498"/>
    <lineage>
        <taxon>Bacteria</taxon>
        <taxon>Bacillati</taxon>
        <taxon>Actinomycetota</taxon>
        <taxon>Actinomycetes</taxon>
        <taxon>Mycobacteriales</taxon>
        <taxon>Tsukamurellaceae</taxon>
        <taxon>Tsukamurella</taxon>
    </lineage>
</organism>
<gene>
    <name evidence="3" type="ORF">AXK61_03780</name>
</gene>
<keyword evidence="4" id="KW-1185">Reference proteome</keyword>
<feature type="domain" description="Pyridoxamine 5'-phosphate oxidase N-terminal" evidence="2">
    <location>
        <begin position="28"/>
        <end position="124"/>
    </location>
</feature>
<reference evidence="3 4" key="1">
    <citation type="submission" date="2016-02" db="EMBL/GenBank/DDBJ databases">
        <authorList>
            <person name="Teng J.L."/>
            <person name="Tang Y."/>
            <person name="Huang Y."/>
            <person name="Guo F."/>
            <person name="Wei W."/>
            <person name="Chen J.H."/>
            <person name="Wong S.Y."/>
            <person name="Lau S.K."/>
            <person name="Woo P.C."/>
        </authorList>
    </citation>
    <scope>NUCLEOTIDE SEQUENCE [LARGE SCALE GENOMIC DNA]</scope>
    <source>
        <strain evidence="3 4">JCM 13375</strain>
    </source>
</reference>
<dbReference type="PANTHER" id="PTHR35176:SF4">
    <property type="entry name" value="PYRIDOXAMINE 5'-PHOSPHATE OXIDASE-RELATED FMN-BINDING"/>
    <property type="match status" value="1"/>
</dbReference>
<dbReference type="PANTHER" id="PTHR35176">
    <property type="entry name" value="HEME OXYGENASE HI_0854-RELATED"/>
    <property type="match status" value="1"/>
</dbReference>
<evidence type="ECO:0000259" key="2">
    <source>
        <dbReference type="Pfam" id="PF01243"/>
    </source>
</evidence>
<sequence length="177" mass="19587">MTTSIGPVPVLHTGFSTPGAVATPWADVERILDDAEMFWLSTVRADGSPHVCPLPAMWLGGALYFVTGWEEQKAVNLVRNPRCVLTTGSNEYLRGHDVTVEGSAERCTDRAVLETLARMWESRLDWPYDVDDAGFRHRTDGQAPNPDAASLPVFGVRPVKILSFARGDEFAQTRFRP</sequence>
<evidence type="ECO:0000313" key="3">
    <source>
        <dbReference type="EMBL" id="KXO98708.1"/>
    </source>
</evidence>
<dbReference type="Proteomes" id="UP000070409">
    <property type="component" value="Unassembled WGS sequence"/>
</dbReference>
<evidence type="ECO:0000256" key="1">
    <source>
        <dbReference type="ARBA" id="ARBA00023002"/>
    </source>
</evidence>
<dbReference type="SUPFAM" id="SSF50475">
    <property type="entry name" value="FMN-binding split barrel"/>
    <property type="match status" value="1"/>
</dbReference>
<keyword evidence="1" id="KW-0560">Oxidoreductase</keyword>
<dbReference type="InterPro" id="IPR052019">
    <property type="entry name" value="F420H2_bilvrd_red/Heme_oxyg"/>
</dbReference>
<protein>
    <submittedName>
        <fullName evidence="3">Pyridoxamine 5'-phosphate oxidase</fullName>
    </submittedName>
</protein>
<dbReference type="RefSeq" id="WP_068745192.1">
    <property type="nucleotide sequence ID" value="NZ_LSRE01000012.1"/>
</dbReference>
<evidence type="ECO:0000313" key="4">
    <source>
        <dbReference type="Proteomes" id="UP000070409"/>
    </source>
</evidence>
<dbReference type="InterPro" id="IPR012349">
    <property type="entry name" value="Split_barrel_FMN-bd"/>
</dbReference>
<name>A0A137ZKK1_9ACTN</name>
<dbReference type="InterPro" id="IPR011576">
    <property type="entry name" value="Pyridox_Oxase_N"/>
</dbReference>
<proteinExistence type="predicted"/>
<dbReference type="Gene3D" id="2.30.110.10">
    <property type="entry name" value="Electron Transport, Fmn-binding Protein, Chain A"/>
    <property type="match status" value="1"/>
</dbReference>